<dbReference type="KEGG" id="medw:NCTC10132_01296"/>
<feature type="non-terminal residue" evidence="1">
    <location>
        <position position="60"/>
    </location>
</feature>
<keyword evidence="2" id="KW-1185">Reference proteome</keyword>
<accession>A0A3B0PTK8</accession>
<gene>
    <name evidence="1" type="ORF">NCTC10132_01296</name>
</gene>
<organism evidence="1 2">
    <name type="scientific">Mycoplasmopsis edwardii</name>
    <dbReference type="NCBI Taxonomy" id="53558"/>
    <lineage>
        <taxon>Bacteria</taxon>
        <taxon>Bacillati</taxon>
        <taxon>Mycoplasmatota</taxon>
        <taxon>Mycoplasmoidales</taxon>
        <taxon>Metamycoplasmataceae</taxon>
        <taxon>Mycoplasmopsis</taxon>
    </lineage>
</organism>
<evidence type="ECO:0000313" key="1">
    <source>
        <dbReference type="EMBL" id="SYV97925.1"/>
    </source>
</evidence>
<name>A0A3B0PTK8_9BACT</name>
<dbReference type="EMBL" id="LS991951">
    <property type="protein sequence ID" value="SYV97925.1"/>
    <property type="molecule type" value="Genomic_DNA"/>
</dbReference>
<dbReference type="Proteomes" id="UP000257559">
    <property type="component" value="Chromosome"/>
</dbReference>
<sequence>MFGNILFNDNSKNERIRNESNVPTFELDLDQLIQNKYFKLEVNTPTVEGTTFKYNIVAEW</sequence>
<dbReference type="AlphaFoldDB" id="A0A3B0PTK8"/>
<proteinExistence type="predicted"/>
<reference evidence="2" key="1">
    <citation type="submission" date="2018-06" db="EMBL/GenBank/DDBJ databases">
        <authorList>
            <consortium name="Pathogen Informatics"/>
        </authorList>
    </citation>
    <scope>NUCLEOTIDE SEQUENCE [LARGE SCALE GENOMIC DNA]</scope>
    <source>
        <strain evidence="2">NCTC10132</strain>
    </source>
</reference>
<protein>
    <submittedName>
        <fullName evidence="1">Uncharacterized protein</fullName>
    </submittedName>
</protein>
<evidence type="ECO:0000313" key="2">
    <source>
        <dbReference type="Proteomes" id="UP000257559"/>
    </source>
</evidence>